<feature type="chain" id="PRO_5003686087" description="Peptidase C14 caspase domain-containing protein" evidence="4">
    <location>
        <begin position="27"/>
        <end position="580"/>
    </location>
</feature>
<evidence type="ECO:0000256" key="2">
    <source>
        <dbReference type="ARBA" id="ARBA00022803"/>
    </source>
</evidence>
<dbReference type="EMBL" id="CP003345">
    <property type="protein sequence ID" value="AFM05297.1"/>
    <property type="molecule type" value="Genomic_DNA"/>
</dbReference>
<dbReference type="Proteomes" id="UP000006054">
    <property type="component" value="Chromosome"/>
</dbReference>
<accession>I4AMW2</accession>
<proteinExistence type="predicted"/>
<feature type="signal peptide" evidence="4">
    <location>
        <begin position="1"/>
        <end position="26"/>
    </location>
</feature>
<evidence type="ECO:0000256" key="4">
    <source>
        <dbReference type="SAM" id="SignalP"/>
    </source>
</evidence>
<dbReference type="eggNOG" id="COG4249">
    <property type="taxonomic scope" value="Bacteria"/>
</dbReference>
<reference evidence="7" key="1">
    <citation type="submission" date="2012-06" db="EMBL/GenBank/DDBJ databases">
        <title>The complete genome of Flexibacter litoralis DSM 6794.</title>
        <authorList>
            <person name="Lucas S."/>
            <person name="Copeland A."/>
            <person name="Lapidus A."/>
            <person name="Glavina del Rio T."/>
            <person name="Dalin E."/>
            <person name="Tice H."/>
            <person name="Bruce D."/>
            <person name="Goodwin L."/>
            <person name="Pitluck S."/>
            <person name="Peters L."/>
            <person name="Ovchinnikova G."/>
            <person name="Lu M."/>
            <person name="Kyrpides N."/>
            <person name="Mavromatis K."/>
            <person name="Ivanova N."/>
            <person name="Brettin T."/>
            <person name="Detter J.C."/>
            <person name="Han C."/>
            <person name="Larimer F."/>
            <person name="Land M."/>
            <person name="Hauser L."/>
            <person name="Markowitz V."/>
            <person name="Cheng J.-F."/>
            <person name="Hugenholtz P."/>
            <person name="Woyke T."/>
            <person name="Wu D."/>
            <person name="Spring S."/>
            <person name="Lang E."/>
            <person name="Kopitz M."/>
            <person name="Brambilla E."/>
            <person name="Klenk H.-P."/>
            <person name="Eisen J.A."/>
        </authorList>
    </citation>
    <scope>NUCLEOTIDE SEQUENCE [LARGE SCALE GENOMIC DNA]</scope>
    <source>
        <strain evidence="7">ATCC 23117 / DSM 6794 / NBRC 15988 / NCIMB 1366 / Sio-4</strain>
    </source>
</reference>
<keyword evidence="2 3" id="KW-0802">TPR repeat</keyword>
<dbReference type="Gene3D" id="1.25.40.10">
    <property type="entry name" value="Tetratricopeptide repeat domain"/>
    <property type="match status" value="2"/>
</dbReference>
<dbReference type="InterPro" id="IPR050498">
    <property type="entry name" value="Ycf3"/>
</dbReference>
<gene>
    <name evidence="6" type="ordered locus">Fleli_2950</name>
</gene>
<dbReference type="SMART" id="SM00028">
    <property type="entry name" value="TPR"/>
    <property type="match status" value="5"/>
</dbReference>
<evidence type="ECO:0000259" key="5">
    <source>
        <dbReference type="Pfam" id="PF00656"/>
    </source>
</evidence>
<dbReference type="Pfam" id="PF00656">
    <property type="entry name" value="Peptidase_C14"/>
    <property type="match status" value="1"/>
</dbReference>
<dbReference type="PROSITE" id="PS50005">
    <property type="entry name" value="TPR"/>
    <property type="match status" value="1"/>
</dbReference>
<dbReference type="InterPro" id="IPR019734">
    <property type="entry name" value="TPR_rpt"/>
</dbReference>
<dbReference type="HOGENOM" id="CLU_469903_0_0_10"/>
<sequence length="580" mass="65652" precursor="true">MPTFSSTSTTFFTVLLLFFSQNLSFAQYDTHYLKSGNQALIQKNYSQAETDYSTSLKHNSRNMEAYLQRGIARWHLGKYKEAISDLDRTILFNYKLAEANLWKGKSYYSMNLYKEAITYFDKALKLNTENNSQINTEIYEFKGYAYQKINNSDKTVENFRLALGEGSTKSAEINYKLATINYNNKNYEESLKNLQKARQQGHPNRAEIAKKIVVLDKLIATQKKKNEAKGVKFNFQNLNNLTATVSSSFFDLEVCLESELMVNQVKIFVNNKELDPIRGLTVTPSTDCAITIKRKIPLKNGNNEIRLEATTAQGKFYSDKANVTFTAPVQSENVFASTEMPRVWAVVVGVASYTAMTTLRYSDDDAYQMYAFLKSPEGGALSDNQITLLVDENATKSKIVHSLEQKFSAASENDLVIFYYAGHGMEGSFIPYDYDGTENSKLLHRDVQDIFTSSKAKNKLFIADACHSGSSSENLRGNVKATMDKYYQALAKTSGGTALMMSSKAEETSLENKTIRQGVFSYYLIRGLKGEADFNADNIVSVRELFDYVQTQTRQYTNYRQNPELYGLFDPNMPIGAVRK</sequence>
<dbReference type="SUPFAM" id="SSF48452">
    <property type="entry name" value="TPR-like"/>
    <property type="match status" value="1"/>
</dbReference>
<dbReference type="Pfam" id="PF07719">
    <property type="entry name" value="TPR_2"/>
    <property type="match status" value="1"/>
</dbReference>
<dbReference type="eggNOG" id="COG0457">
    <property type="taxonomic scope" value="Bacteria"/>
</dbReference>
<organism evidence="6 7">
    <name type="scientific">Bernardetia litoralis (strain ATCC 23117 / DSM 6794 / NBRC 15988 / NCIMB 1366 / Fx l1 / Sio-4)</name>
    <name type="common">Flexibacter litoralis</name>
    <dbReference type="NCBI Taxonomy" id="880071"/>
    <lineage>
        <taxon>Bacteria</taxon>
        <taxon>Pseudomonadati</taxon>
        <taxon>Bacteroidota</taxon>
        <taxon>Cytophagia</taxon>
        <taxon>Cytophagales</taxon>
        <taxon>Bernardetiaceae</taxon>
        <taxon>Bernardetia</taxon>
    </lineage>
</organism>
<dbReference type="Pfam" id="PF13432">
    <property type="entry name" value="TPR_16"/>
    <property type="match status" value="1"/>
</dbReference>
<dbReference type="PANTHER" id="PTHR44858">
    <property type="entry name" value="TETRATRICOPEPTIDE REPEAT PROTEIN 6"/>
    <property type="match status" value="1"/>
</dbReference>
<dbReference type="OrthoDB" id="9767236at2"/>
<dbReference type="STRING" id="880071.Fleli_2950"/>
<dbReference type="Gene3D" id="3.40.50.1460">
    <property type="match status" value="1"/>
</dbReference>
<keyword evidence="7" id="KW-1185">Reference proteome</keyword>
<dbReference type="PROSITE" id="PS00018">
    <property type="entry name" value="EF_HAND_1"/>
    <property type="match status" value="1"/>
</dbReference>
<dbReference type="InterPro" id="IPR011600">
    <property type="entry name" value="Pept_C14_caspase"/>
</dbReference>
<evidence type="ECO:0000313" key="7">
    <source>
        <dbReference type="Proteomes" id="UP000006054"/>
    </source>
</evidence>
<dbReference type="PANTHER" id="PTHR44858:SF1">
    <property type="entry name" value="UDP-N-ACETYLGLUCOSAMINE--PEPTIDE N-ACETYLGLUCOSAMINYLTRANSFERASE SPINDLY-RELATED"/>
    <property type="match status" value="1"/>
</dbReference>
<keyword evidence="1" id="KW-0677">Repeat</keyword>
<dbReference type="InterPro" id="IPR011990">
    <property type="entry name" value="TPR-like_helical_dom_sf"/>
</dbReference>
<keyword evidence="4" id="KW-0732">Signal</keyword>
<feature type="repeat" description="TPR" evidence="3">
    <location>
        <begin position="97"/>
        <end position="130"/>
    </location>
</feature>
<feature type="domain" description="Peptidase C14 caspase" evidence="5">
    <location>
        <begin position="343"/>
        <end position="566"/>
    </location>
</feature>
<dbReference type="InterPro" id="IPR018247">
    <property type="entry name" value="EF_Hand_1_Ca_BS"/>
</dbReference>
<dbReference type="AlphaFoldDB" id="I4AMW2"/>
<dbReference type="GO" id="GO:0004197">
    <property type="term" value="F:cysteine-type endopeptidase activity"/>
    <property type="evidence" value="ECO:0007669"/>
    <property type="project" value="InterPro"/>
</dbReference>
<dbReference type="InterPro" id="IPR029030">
    <property type="entry name" value="Caspase-like_dom_sf"/>
</dbReference>
<dbReference type="RefSeq" id="WP_014798731.1">
    <property type="nucleotide sequence ID" value="NC_018018.1"/>
</dbReference>
<evidence type="ECO:0000256" key="3">
    <source>
        <dbReference type="PROSITE-ProRule" id="PRU00339"/>
    </source>
</evidence>
<dbReference type="KEGG" id="fli:Fleli_2950"/>
<evidence type="ECO:0000313" key="6">
    <source>
        <dbReference type="EMBL" id="AFM05297.1"/>
    </source>
</evidence>
<dbReference type="InterPro" id="IPR013105">
    <property type="entry name" value="TPR_2"/>
</dbReference>
<dbReference type="GO" id="GO:0006508">
    <property type="term" value="P:proteolysis"/>
    <property type="evidence" value="ECO:0007669"/>
    <property type="project" value="InterPro"/>
</dbReference>
<name>I4AMW2_BERLS</name>
<protein>
    <recommendedName>
        <fullName evidence="5">Peptidase C14 caspase domain-containing protein</fullName>
    </recommendedName>
</protein>
<evidence type="ECO:0000256" key="1">
    <source>
        <dbReference type="ARBA" id="ARBA00022737"/>
    </source>
</evidence>
<dbReference type="SUPFAM" id="SSF52129">
    <property type="entry name" value="Caspase-like"/>
    <property type="match status" value="1"/>
</dbReference>